<feature type="transmembrane region" description="Helical" evidence="1">
    <location>
        <begin position="134"/>
        <end position="159"/>
    </location>
</feature>
<keyword evidence="1" id="KW-0472">Membrane</keyword>
<dbReference type="Pfam" id="PF13386">
    <property type="entry name" value="DsbD_2"/>
    <property type="match status" value="1"/>
</dbReference>
<feature type="transmembrane region" description="Helical" evidence="1">
    <location>
        <begin position="54"/>
        <end position="74"/>
    </location>
</feature>
<keyword evidence="1" id="KW-0812">Transmembrane</keyword>
<dbReference type="SUPFAM" id="SSF103473">
    <property type="entry name" value="MFS general substrate transporter"/>
    <property type="match status" value="1"/>
</dbReference>
<feature type="transmembrane region" description="Helical" evidence="1">
    <location>
        <begin position="6"/>
        <end position="33"/>
    </location>
</feature>
<dbReference type="EMBL" id="FPHI01000024">
    <property type="protein sequence ID" value="SFV63730.1"/>
    <property type="molecule type" value="Genomic_DNA"/>
</dbReference>
<evidence type="ECO:0000313" key="3">
    <source>
        <dbReference type="EMBL" id="SFV63730.1"/>
    </source>
</evidence>
<evidence type="ECO:0000259" key="2">
    <source>
        <dbReference type="Pfam" id="PF13386"/>
    </source>
</evidence>
<protein>
    <submittedName>
        <fullName evidence="3">Heavy-metal-associated domain (N-terminus) and membrane-bounded cytochrome biogenesis cycZ-like domain, possible membrane copper tolerance protein</fullName>
    </submittedName>
</protein>
<dbReference type="InterPro" id="IPR036259">
    <property type="entry name" value="MFS_trans_sf"/>
</dbReference>
<keyword evidence="1" id="KW-1133">Transmembrane helix</keyword>
<organism evidence="3">
    <name type="scientific">hydrothermal vent metagenome</name>
    <dbReference type="NCBI Taxonomy" id="652676"/>
    <lineage>
        <taxon>unclassified sequences</taxon>
        <taxon>metagenomes</taxon>
        <taxon>ecological metagenomes</taxon>
    </lineage>
</organism>
<accession>A0A1W1CCY4</accession>
<dbReference type="InterPro" id="IPR039447">
    <property type="entry name" value="UreH-like_TM_dom"/>
</dbReference>
<dbReference type="PANTHER" id="PTHR42208">
    <property type="entry name" value="HEAVY METAL TRANSPORTER-RELATED"/>
    <property type="match status" value="1"/>
</dbReference>
<name>A0A1W1CCY4_9ZZZZ</name>
<dbReference type="PANTHER" id="PTHR42208:SF1">
    <property type="entry name" value="HEAVY METAL TRANSPORTER"/>
    <property type="match status" value="1"/>
</dbReference>
<dbReference type="AlphaFoldDB" id="A0A1W1CCY4"/>
<reference evidence="3" key="1">
    <citation type="submission" date="2016-10" db="EMBL/GenBank/DDBJ databases">
        <authorList>
            <person name="de Groot N.N."/>
        </authorList>
    </citation>
    <scope>NUCLEOTIDE SEQUENCE</scope>
</reference>
<feature type="transmembrane region" description="Helical" evidence="1">
    <location>
        <begin position="165"/>
        <end position="188"/>
    </location>
</feature>
<sequence length="253" mass="27687">MESVDLWTVASIAFLGAFGHCIGMCGGIVIAYSSAKIDNKYSNFMQGVAHLSYSFGRITTYVMLGAIFGAIGGVAKFNGYTTAALTIVSGIFMILAGLSLLGKLEFLTKLEHSFSQTSWYQEIFRQILRSKSLYSFYILGLLNGLLPCGLVYFFAVTAASTGSPVWGALVMLIFGASTIPAMLGLGFFTQLLNRGKLRKTMMNLAAIIVVLFGFYTIYRGYDFLRHPDKSLLNCCEETKSEDNTTLLSFEKGN</sequence>
<proteinExistence type="predicted"/>
<feature type="transmembrane region" description="Helical" evidence="1">
    <location>
        <begin position="200"/>
        <end position="218"/>
    </location>
</feature>
<feature type="domain" description="Urease accessory protein UreH-like transmembrane" evidence="2">
    <location>
        <begin position="10"/>
        <end position="215"/>
    </location>
</feature>
<evidence type="ECO:0000256" key="1">
    <source>
        <dbReference type="SAM" id="Phobius"/>
    </source>
</evidence>
<feature type="transmembrane region" description="Helical" evidence="1">
    <location>
        <begin position="80"/>
        <end position="101"/>
    </location>
</feature>
<gene>
    <name evidence="3" type="ORF">MNB_SV-3-504</name>
</gene>